<proteinExistence type="predicted"/>
<dbReference type="InParanoid" id="A0BHK8"/>
<protein>
    <submittedName>
        <fullName evidence="1">Uncharacterized protein</fullName>
    </submittedName>
</protein>
<dbReference type="RefSeq" id="XP_001425423.1">
    <property type="nucleotide sequence ID" value="XM_001425386.1"/>
</dbReference>
<sequence length="119" mass="14152">MQIQNINRLRNKTYRQQSVGYQENIQQSINKTKSSQSISRMKYNANKSVLTSQSQLSQSVNFNSVSMFVRVLNNSTKKHILLQKQQLFDQIRKQIHYKILLKQLQLENKQYLFNQDSKN</sequence>
<accession>A0BHK8</accession>
<dbReference type="KEGG" id="ptm:GSPATT00029060001"/>
<reference evidence="1 2" key="1">
    <citation type="journal article" date="2006" name="Nature">
        <title>Global trends of whole-genome duplications revealed by the ciliate Paramecium tetraurelia.</title>
        <authorList>
            <consortium name="Genoscope"/>
            <person name="Aury J.-M."/>
            <person name="Jaillon O."/>
            <person name="Duret L."/>
            <person name="Noel B."/>
            <person name="Jubin C."/>
            <person name="Porcel B.M."/>
            <person name="Segurens B."/>
            <person name="Daubin V."/>
            <person name="Anthouard V."/>
            <person name="Aiach N."/>
            <person name="Arnaiz O."/>
            <person name="Billaut A."/>
            <person name="Beisson J."/>
            <person name="Blanc I."/>
            <person name="Bouhouche K."/>
            <person name="Camara F."/>
            <person name="Duharcourt S."/>
            <person name="Guigo R."/>
            <person name="Gogendeau D."/>
            <person name="Katinka M."/>
            <person name="Keller A.-M."/>
            <person name="Kissmehl R."/>
            <person name="Klotz C."/>
            <person name="Koll F."/>
            <person name="Le Moue A."/>
            <person name="Lepere C."/>
            <person name="Malinsky S."/>
            <person name="Nowacki M."/>
            <person name="Nowak J.K."/>
            <person name="Plattner H."/>
            <person name="Poulain J."/>
            <person name="Ruiz F."/>
            <person name="Serrano V."/>
            <person name="Zagulski M."/>
            <person name="Dessen P."/>
            <person name="Betermier M."/>
            <person name="Weissenbach J."/>
            <person name="Scarpelli C."/>
            <person name="Schachter V."/>
            <person name="Sperling L."/>
            <person name="Meyer E."/>
            <person name="Cohen J."/>
            <person name="Wincker P."/>
        </authorList>
    </citation>
    <scope>NUCLEOTIDE SEQUENCE [LARGE SCALE GENOMIC DNA]</scope>
    <source>
        <strain evidence="1 2">Stock d4-2</strain>
    </source>
</reference>
<evidence type="ECO:0000313" key="2">
    <source>
        <dbReference type="Proteomes" id="UP000000600"/>
    </source>
</evidence>
<keyword evidence="2" id="KW-1185">Reference proteome</keyword>
<dbReference type="AlphaFoldDB" id="A0BHK8"/>
<gene>
    <name evidence="1" type="ORF">GSPATT00029060001</name>
</gene>
<name>A0BHK8_PARTE</name>
<dbReference type="EMBL" id="CT867995">
    <property type="protein sequence ID" value="CAK58025.1"/>
    <property type="molecule type" value="Genomic_DNA"/>
</dbReference>
<dbReference type="HOGENOM" id="CLU_2065988_0_0_1"/>
<evidence type="ECO:0000313" key="1">
    <source>
        <dbReference type="EMBL" id="CAK58025.1"/>
    </source>
</evidence>
<dbReference type="GeneID" id="5011207"/>
<dbReference type="Proteomes" id="UP000000600">
    <property type="component" value="Unassembled WGS sequence"/>
</dbReference>
<organism evidence="1 2">
    <name type="scientific">Paramecium tetraurelia</name>
    <dbReference type="NCBI Taxonomy" id="5888"/>
    <lineage>
        <taxon>Eukaryota</taxon>
        <taxon>Sar</taxon>
        <taxon>Alveolata</taxon>
        <taxon>Ciliophora</taxon>
        <taxon>Intramacronucleata</taxon>
        <taxon>Oligohymenophorea</taxon>
        <taxon>Peniculida</taxon>
        <taxon>Parameciidae</taxon>
        <taxon>Paramecium</taxon>
    </lineage>
</organism>